<dbReference type="PANTHER" id="PTHR47618">
    <property type="entry name" value="BIFUNCTIONAL OLIGORIBONUCLEASE AND PAP PHOSPHATASE NRNA"/>
    <property type="match status" value="1"/>
</dbReference>
<dbReference type="EC" id="3.1.3.7" evidence="3"/>
<dbReference type="SUPFAM" id="SSF64182">
    <property type="entry name" value="DHH phosphoesterases"/>
    <property type="match status" value="1"/>
</dbReference>
<sequence>MFTSPANMQSMEKLLAEIGKRQSFLITSHARPDGDAIGSSLALMHLLDGMGKDVAVCFADPVPDIYAAIPGVERIRHDLPAENVECAILMECDCIARSGYTALPADCTINIDHHLSGREYATYNWIDSEAPAVGAMVFDMAQVSGQPITPAMATCVYTALVTDTGSFLYSTTTADTFAIAAKLLYAGADSYAVTQAVFFSTPRSKMRLLARALTRMEIRGEVAWSWVTEQDLVELEATVEDCEGIVNYLIGMAGICAAAFLREQPGGQEFRISLRSRRAVDVSRVAQEFAGGGHRNASGGSIDGPLDVAIERLTTRLQRACDDALRPTA</sequence>
<dbReference type="Gene3D" id="3.90.1640.10">
    <property type="entry name" value="inorganic pyrophosphatase (n-terminal core)"/>
    <property type="match status" value="1"/>
</dbReference>
<evidence type="ECO:0000313" key="3">
    <source>
        <dbReference type="EMBL" id="MFC6646999.1"/>
    </source>
</evidence>
<dbReference type="InterPro" id="IPR051319">
    <property type="entry name" value="Oligoribo/pAp-PDE_c-di-AMP_PDE"/>
</dbReference>
<accession>A0ABW1ZCZ4</accession>
<dbReference type="InterPro" id="IPR038763">
    <property type="entry name" value="DHH_sf"/>
</dbReference>
<dbReference type="GO" id="GO:0008441">
    <property type="term" value="F:3'(2'),5'-bisphosphate nucleotidase activity"/>
    <property type="evidence" value="ECO:0007669"/>
    <property type="project" value="UniProtKB-EC"/>
</dbReference>
<name>A0ABW1ZCZ4_9BACT</name>
<dbReference type="PANTHER" id="PTHR47618:SF1">
    <property type="entry name" value="BIFUNCTIONAL OLIGORIBONUCLEASE AND PAP PHOSPHATASE NRNA"/>
    <property type="match status" value="1"/>
</dbReference>
<proteinExistence type="predicted"/>
<dbReference type="Pfam" id="PF01368">
    <property type="entry name" value="DHH"/>
    <property type="match status" value="1"/>
</dbReference>
<evidence type="ECO:0000259" key="1">
    <source>
        <dbReference type="Pfam" id="PF01368"/>
    </source>
</evidence>
<evidence type="ECO:0000259" key="2">
    <source>
        <dbReference type="Pfam" id="PF02272"/>
    </source>
</evidence>
<dbReference type="InterPro" id="IPR001667">
    <property type="entry name" value="DDH_dom"/>
</dbReference>
<comment type="caution">
    <text evidence="3">The sequence shown here is derived from an EMBL/GenBank/DDBJ whole genome shotgun (WGS) entry which is preliminary data.</text>
</comment>
<organism evidence="3 4">
    <name type="scientific">Granulicella cerasi</name>
    <dbReference type="NCBI Taxonomy" id="741063"/>
    <lineage>
        <taxon>Bacteria</taxon>
        <taxon>Pseudomonadati</taxon>
        <taxon>Acidobacteriota</taxon>
        <taxon>Terriglobia</taxon>
        <taxon>Terriglobales</taxon>
        <taxon>Acidobacteriaceae</taxon>
        <taxon>Granulicella</taxon>
    </lineage>
</organism>
<dbReference type="InterPro" id="IPR003156">
    <property type="entry name" value="DHHA1_dom"/>
</dbReference>
<keyword evidence="3" id="KW-0378">Hydrolase</keyword>
<dbReference type="Gene3D" id="3.10.310.30">
    <property type="match status" value="1"/>
</dbReference>
<dbReference type="RefSeq" id="WP_317890637.1">
    <property type="nucleotide sequence ID" value="NZ_JAGSYD010000002.1"/>
</dbReference>
<feature type="domain" description="DDH" evidence="1">
    <location>
        <begin position="24"/>
        <end position="159"/>
    </location>
</feature>
<evidence type="ECO:0000313" key="4">
    <source>
        <dbReference type="Proteomes" id="UP001596391"/>
    </source>
</evidence>
<keyword evidence="4" id="KW-1185">Reference proteome</keyword>
<dbReference type="Proteomes" id="UP001596391">
    <property type="component" value="Unassembled WGS sequence"/>
</dbReference>
<protein>
    <submittedName>
        <fullName evidence="3">Bifunctional oligoribonuclease/PAP phosphatase NrnA</fullName>
        <ecNumber evidence="3">3.1.3.7</ecNumber>
    </submittedName>
</protein>
<dbReference type="Pfam" id="PF02272">
    <property type="entry name" value="DHHA1"/>
    <property type="match status" value="1"/>
</dbReference>
<reference evidence="4" key="1">
    <citation type="journal article" date="2019" name="Int. J. Syst. Evol. Microbiol.">
        <title>The Global Catalogue of Microorganisms (GCM) 10K type strain sequencing project: providing services to taxonomists for standard genome sequencing and annotation.</title>
        <authorList>
            <consortium name="The Broad Institute Genomics Platform"/>
            <consortium name="The Broad Institute Genome Sequencing Center for Infectious Disease"/>
            <person name="Wu L."/>
            <person name="Ma J."/>
        </authorList>
    </citation>
    <scope>NUCLEOTIDE SEQUENCE [LARGE SCALE GENOMIC DNA]</scope>
    <source>
        <strain evidence="4">CGMCC 1.16026</strain>
    </source>
</reference>
<gene>
    <name evidence="3" type="ORF">ACFQBQ_15725</name>
</gene>
<dbReference type="EMBL" id="JBHSWI010000001">
    <property type="protein sequence ID" value="MFC6646999.1"/>
    <property type="molecule type" value="Genomic_DNA"/>
</dbReference>
<feature type="domain" description="DHHA1" evidence="2">
    <location>
        <begin position="234"/>
        <end position="308"/>
    </location>
</feature>